<dbReference type="AlphaFoldDB" id="A0A7W1WUF4"/>
<gene>
    <name evidence="7" type="primary">maf</name>
    <name evidence="7" type="ORF">H1191_17905</name>
</gene>
<comment type="caution">
    <text evidence="6">Lacks conserved residue(s) required for the propagation of feature annotation.</text>
</comment>
<keyword evidence="4 6" id="KW-0378">Hydrolase</keyword>
<dbReference type="FunFam" id="3.90.950.10:FF:000005">
    <property type="entry name" value="7-methyl-GTP pyrophosphatase"/>
    <property type="match status" value="1"/>
</dbReference>
<comment type="function">
    <text evidence="6">Nucleoside triphosphate pyrophosphatase that hydrolyzes dTTP and UTP. May have a dual role in cell division arrest and in preventing the incorporation of modified nucleotides into cellular nucleic acids.</text>
</comment>
<dbReference type="SUPFAM" id="SSF52972">
    <property type="entry name" value="ITPase-like"/>
    <property type="match status" value="1"/>
</dbReference>
<dbReference type="GO" id="GO:0047429">
    <property type="term" value="F:nucleoside triphosphate diphosphatase activity"/>
    <property type="evidence" value="ECO:0007669"/>
    <property type="project" value="UniProtKB-EC"/>
</dbReference>
<evidence type="ECO:0000256" key="5">
    <source>
        <dbReference type="ARBA" id="ARBA00023080"/>
    </source>
</evidence>
<name>A0A7W1WUF4_9BACL</name>
<comment type="caution">
    <text evidence="7">The sequence shown here is derived from an EMBL/GenBank/DDBJ whole genome shotgun (WGS) entry which is preliminary data.</text>
</comment>
<protein>
    <recommendedName>
        <fullName evidence="6">dTTP/UTP pyrophosphatase</fullName>
        <shortName evidence="6">dTTPase/UTPase</shortName>
        <ecNumber evidence="6">3.6.1.9</ecNumber>
    </recommendedName>
    <alternativeName>
        <fullName evidence="6">Nucleoside triphosphate pyrophosphatase</fullName>
    </alternativeName>
    <alternativeName>
        <fullName evidence="6">Nucleotide pyrophosphatase</fullName>
        <shortName evidence="6">Nucleotide PPase</shortName>
    </alternativeName>
</protein>
<dbReference type="EC" id="3.6.1.9" evidence="6"/>
<keyword evidence="5 6" id="KW-0546">Nucleotide metabolism</keyword>
<proteinExistence type="inferred from homology"/>
<evidence type="ECO:0000256" key="1">
    <source>
        <dbReference type="ARBA" id="ARBA00001968"/>
    </source>
</evidence>
<evidence type="ECO:0000256" key="4">
    <source>
        <dbReference type="ARBA" id="ARBA00022801"/>
    </source>
</evidence>
<keyword evidence="3 6" id="KW-0963">Cytoplasm</keyword>
<dbReference type="Gene3D" id="3.90.950.10">
    <property type="match status" value="1"/>
</dbReference>
<dbReference type="Pfam" id="PF02545">
    <property type="entry name" value="Maf"/>
    <property type="match status" value="1"/>
</dbReference>
<feature type="active site" description="Proton acceptor" evidence="6">
    <location>
        <position position="70"/>
    </location>
</feature>
<dbReference type="PANTHER" id="PTHR43213">
    <property type="entry name" value="BIFUNCTIONAL DTTP/UTP PYROPHOSPHATASE/METHYLTRANSFERASE PROTEIN-RELATED"/>
    <property type="match status" value="1"/>
</dbReference>
<dbReference type="PANTHER" id="PTHR43213:SF5">
    <property type="entry name" value="BIFUNCTIONAL DTTP_UTP PYROPHOSPHATASE_METHYLTRANSFERASE PROTEIN-RELATED"/>
    <property type="match status" value="1"/>
</dbReference>
<evidence type="ECO:0000256" key="6">
    <source>
        <dbReference type="HAMAP-Rule" id="MF_00528"/>
    </source>
</evidence>
<feature type="site" description="Important for substrate specificity" evidence="6">
    <location>
        <position position="13"/>
    </location>
</feature>
<evidence type="ECO:0000256" key="3">
    <source>
        <dbReference type="ARBA" id="ARBA00022490"/>
    </source>
</evidence>
<comment type="similarity">
    <text evidence="6">Belongs to the Maf family. YhdE subfamily.</text>
</comment>
<dbReference type="EMBL" id="JACEIQ010000025">
    <property type="protein sequence ID" value="MBA4496152.1"/>
    <property type="molecule type" value="Genomic_DNA"/>
</dbReference>
<dbReference type="GO" id="GO:0005737">
    <property type="term" value="C:cytoplasm"/>
    <property type="evidence" value="ECO:0007669"/>
    <property type="project" value="UniProtKB-SubCell"/>
</dbReference>
<dbReference type="InterPro" id="IPR029001">
    <property type="entry name" value="ITPase-like_fam"/>
</dbReference>
<evidence type="ECO:0000256" key="2">
    <source>
        <dbReference type="ARBA" id="ARBA00004496"/>
    </source>
</evidence>
<organism evidence="7 8">
    <name type="scientific">Paenactinomyces guangxiensis</name>
    <dbReference type="NCBI Taxonomy" id="1490290"/>
    <lineage>
        <taxon>Bacteria</taxon>
        <taxon>Bacillati</taxon>
        <taxon>Bacillota</taxon>
        <taxon>Bacilli</taxon>
        <taxon>Bacillales</taxon>
        <taxon>Thermoactinomycetaceae</taxon>
        <taxon>Paenactinomyces</taxon>
    </lineage>
</organism>
<accession>A0A7W1WUF4</accession>
<dbReference type="GO" id="GO:0009117">
    <property type="term" value="P:nucleotide metabolic process"/>
    <property type="evidence" value="ECO:0007669"/>
    <property type="project" value="UniProtKB-KW"/>
</dbReference>
<comment type="cofactor">
    <cofactor evidence="1 6">
        <name>a divalent metal cation</name>
        <dbReference type="ChEBI" id="CHEBI:60240"/>
    </cofactor>
</comment>
<keyword evidence="8" id="KW-1185">Reference proteome</keyword>
<dbReference type="HAMAP" id="MF_00528">
    <property type="entry name" value="Maf"/>
    <property type="match status" value="1"/>
</dbReference>
<comment type="subcellular location">
    <subcellularLocation>
        <location evidence="2 6">Cytoplasm</location>
    </subcellularLocation>
</comment>
<feature type="site" description="Important for substrate specificity" evidence="6">
    <location>
        <position position="158"/>
    </location>
</feature>
<sequence>MQPELVLASGSPRRQELLSQLGLSFRIQTSQADETVEQNLSPATFVEQLALKKAKAVARSCQSALVIGADTVVVLDDEILGKPGDQTVVKRMLTRLQGREHQVYTGIALVQVHDEKVVRELTDHKRTTVWMRRLTPEKIEWYAGTGEPLDKAGAYGIQGFGACFVEKIEGCYFNVVGLSISLLDEMMEKIGFSLVEDFRSGTKVL</sequence>
<dbReference type="Proteomes" id="UP000535491">
    <property type="component" value="Unassembled WGS sequence"/>
</dbReference>
<dbReference type="PIRSF" id="PIRSF006305">
    <property type="entry name" value="Maf"/>
    <property type="match status" value="1"/>
</dbReference>
<comment type="catalytic activity">
    <reaction evidence="6">
        <text>dTTP + H2O = dTMP + diphosphate + H(+)</text>
        <dbReference type="Rhea" id="RHEA:28534"/>
        <dbReference type="ChEBI" id="CHEBI:15377"/>
        <dbReference type="ChEBI" id="CHEBI:15378"/>
        <dbReference type="ChEBI" id="CHEBI:33019"/>
        <dbReference type="ChEBI" id="CHEBI:37568"/>
        <dbReference type="ChEBI" id="CHEBI:63528"/>
        <dbReference type="EC" id="3.6.1.9"/>
    </reaction>
</comment>
<dbReference type="RefSeq" id="WP_181754304.1">
    <property type="nucleotide sequence ID" value="NZ_JACEIQ010000025.1"/>
</dbReference>
<reference evidence="7 8" key="1">
    <citation type="submission" date="2020-07" db="EMBL/GenBank/DDBJ databases">
        <authorList>
            <person name="Feng H."/>
        </authorList>
    </citation>
    <scope>NUCLEOTIDE SEQUENCE [LARGE SCALE GENOMIC DNA]</scope>
    <source>
        <strain evidence="8">s-10</strain>
    </source>
</reference>
<evidence type="ECO:0000313" key="7">
    <source>
        <dbReference type="EMBL" id="MBA4496152.1"/>
    </source>
</evidence>
<dbReference type="NCBIfam" id="TIGR00172">
    <property type="entry name" value="maf"/>
    <property type="match status" value="1"/>
</dbReference>
<dbReference type="InterPro" id="IPR003697">
    <property type="entry name" value="Maf-like"/>
</dbReference>
<feature type="site" description="Important for substrate specificity" evidence="6">
    <location>
        <position position="71"/>
    </location>
</feature>
<comment type="catalytic activity">
    <reaction evidence="6">
        <text>UTP + H2O = UMP + diphosphate + H(+)</text>
        <dbReference type="Rhea" id="RHEA:29395"/>
        <dbReference type="ChEBI" id="CHEBI:15377"/>
        <dbReference type="ChEBI" id="CHEBI:15378"/>
        <dbReference type="ChEBI" id="CHEBI:33019"/>
        <dbReference type="ChEBI" id="CHEBI:46398"/>
        <dbReference type="ChEBI" id="CHEBI:57865"/>
        <dbReference type="EC" id="3.6.1.9"/>
    </reaction>
</comment>
<evidence type="ECO:0000313" key="8">
    <source>
        <dbReference type="Proteomes" id="UP000535491"/>
    </source>
</evidence>
<dbReference type="CDD" id="cd00555">
    <property type="entry name" value="Maf"/>
    <property type="match status" value="1"/>
</dbReference>